<dbReference type="Pfam" id="PF03492">
    <property type="entry name" value="Methyltransf_7"/>
    <property type="match status" value="1"/>
</dbReference>
<comment type="caution">
    <text evidence="5">The sequence shown here is derived from an EMBL/GenBank/DDBJ whole genome shotgun (WGS) entry which is preliminary data.</text>
</comment>
<sequence length="369" mass="41583">MTEAKVLRMNAADHEISYANNSVLQISVISKITPIIEESVRDMFKEMASACIRVADLGCSSGPNTFHTISQVIDTIQGICKREALQFPEFEVLLNDLPDNDFNSVFKLVPDFIEKLKKEKGDTVQERCFIGGVAGSFYDRLFSTRSLHFVNSSYALHWLTKLPFGLENNKGNVYMARSSPPNVFQAYADQFQKDFTNFLSLRSKEIIPQGRMVLTFMARKNADPSDEDYGWELVAKSLVDLVAQGLVEETDVDSFNLPFYTPCKEEVAEIVSKEGSFEITDLQVFEVDADPVNTNEILCNKDFGFNIYTQMGKNIANTIRAVIEPMICSHFGDAIIDKLFTRLAANVEDVLIDSMLNRRVNIVVSLKKK</sequence>
<dbReference type="GO" id="GO:0046872">
    <property type="term" value="F:metal ion binding"/>
    <property type="evidence" value="ECO:0007669"/>
    <property type="project" value="UniProtKB-KW"/>
</dbReference>
<dbReference type="Gene3D" id="3.40.50.150">
    <property type="entry name" value="Vaccinia Virus protein VP39"/>
    <property type="match status" value="1"/>
</dbReference>
<evidence type="ECO:0000256" key="3">
    <source>
        <dbReference type="ARBA" id="ARBA00022723"/>
    </source>
</evidence>
<accession>A0A6A2YDW0</accession>
<evidence type="ECO:0008006" key="7">
    <source>
        <dbReference type="Google" id="ProtNLM"/>
    </source>
</evidence>
<dbReference type="Proteomes" id="UP000436088">
    <property type="component" value="Unassembled WGS sequence"/>
</dbReference>
<dbReference type="EMBL" id="VEPZ02001504">
    <property type="protein sequence ID" value="KAE8670604.1"/>
    <property type="molecule type" value="Genomic_DNA"/>
</dbReference>
<protein>
    <recommendedName>
        <fullName evidence="7">Salicylate carboxymethyltransferase</fullName>
    </recommendedName>
</protein>
<reference evidence="5" key="1">
    <citation type="submission" date="2019-09" db="EMBL/GenBank/DDBJ databases">
        <title>Draft genome information of white flower Hibiscus syriacus.</title>
        <authorList>
            <person name="Kim Y.-M."/>
        </authorList>
    </citation>
    <scope>NUCLEOTIDE SEQUENCE [LARGE SCALE GENOMIC DNA]</scope>
    <source>
        <strain evidence="5">YM2019G1</strain>
    </source>
</reference>
<dbReference type="GO" id="GO:0032259">
    <property type="term" value="P:methylation"/>
    <property type="evidence" value="ECO:0007669"/>
    <property type="project" value="UniProtKB-KW"/>
</dbReference>
<evidence type="ECO:0000313" key="5">
    <source>
        <dbReference type="EMBL" id="KAE8670604.1"/>
    </source>
</evidence>
<gene>
    <name evidence="5" type="ORF">F3Y22_tig00112114pilonHSYRG00007</name>
</gene>
<organism evidence="5 6">
    <name type="scientific">Hibiscus syriacus</name>
    <name type="common">Rose of Sharon</name>
    <dbReference type="NCBI Taxonomy" id="106335"/>
    <lineage>
        <taxon>Eukaryota</taxon>
        <taxon>Viridiplantae</taxon>
        <taxon>Streptophyta</taxon>
        <taxon>Embryophyta</taxon>
        <taxon>Tracheophyta</taxon>
        <taxon>Spermatophyta</taxon>
        <taxon>Magnoliopsida</taxon>
        <taxon>eudicotyledons</taxon>
        <taxon>Gunneridae</taxon>
        <taxon>Pentapetalae</taxon>
        <taxon>rosids</taxon>
        <taxon>malvids</taxon>
        <taxon>Malvales</taxon>
        <taxon>Malvaceae</taxon>
        <taxon>Malvoideae</taxon>
        <taxon>Hibiscus</taxon>
    </lineage>
</organism>
<name>A0A6A2YDW0_HIBSY</name>
<keyword evidence="6" id="KW-1185">Reference proteome</keyword>
<keyword evidence="4" id="KW-0460">Magnesium</keyword>
<proteinExistence type="predicted"/>
<evidence type="ECO:0000256" key="4">
    <source>
        <dbReference type="ARBA" id="ARBA00022842"/>
    </source>
</evidence>
<dbReference type="PANTHER" id="PTHR31009">
    <property type="entry name" value="S-ADENOSYL-L-METHIONINE:CARBOXYL METHYLTRANSFERASE FAMILY PROTEIN"/>
    <property type="match status" value="1"/>
</dbReference>
<keyword evidence="3" id="KW-0479">Metal-binding</keyword>
<keyword evidence="1" id="KW-0489">Methyltransferase</keyword>
<dbReference type="InterPro" id="IPR029063">
    <property type="entry name" value="SAM-dependent_MTases_sf"/>
</dbReference>
<evidence type="ECO:0000256" key="2">
    <source>
        <dbReference type="ARBA" id="ARBA00022679"/>
    </source>
</evidence>
<dbReference type="AlphaFoldDB" id="A0A6A2YDW0"/>
<dbReference type="InterPro" id="IPR042086">
    <property type="entry name" value="MeTrfase_capping"/>
</dbReference>
<dbReference type="SUPFAM" id="SSF53335">
    <property type="entry name" value="S-adenosyl-L-methionine-dependent methyltransferases"/>
    <property type="match status" value="1"/>
</dbReference>
<keyword evidence="2" id="KW-0808">Transferase</keyword>
<dbReference type="Gene3D" id="1.10.1200.270">
    <property type="entry name" value="Methyltransferase, alpha-helical capping domain"/>
    <property type="match status" value="1"/>
</dbReference>
<dbReference type="GO" id="GO:0008168">
    <property type="term" value="F:methyltransferase activity"/>
    <property type="evidence" value="ECO:0007669"/>
    <property type="project" value="UniProtKB-KW"/>
</dbReference>
<dbReference type="OrthoDB" id="1523883at2759"/>
<evidence type="ECO:0000313" key="6">
    <source>
        <dbReference type="Proteomes" id="UP000436088"/>
    </source>
</evidence>
<dbReference type="InterPro" id="IPR005299">
    <property type="entry name" value="MeTrfase_7"/>
</dbReference>
<evidence type="ECO:0000256" key="1">
    <source>
        <dbReference type="ARBA" id="ARBA00022603"/>
    </source>
</evidence>